<sequence length="190" mass="22451">MPEKCESKTDEELASLSLKDQDFFYCLLSRYEDRLLRYLSRAFFFSREDAEDVLQETFLKIYKNLNGFDPSLKFSSWAYRIAHNESVSFLRKHNPKIFNTYNEEDLEKISSDIDLEKEMEKKHSAERAREIIQSLKENYREALILKFLEDKSYEEISDIIKKPVGTVATLISRAKKQFKKISLEKYGGNS</sequence>
<feature type="domain" description="RNA polymerase sigma-70 region 2" evidence="5">
    <location>
        <begin position="29"/>
        <end position="94"/>
    </location>
</feature>
<dbReference type="PANTHER" id="PTHR43133:SF51">
    <property type="entry name" value="RNA POLYMERASE SIGMA FACTOR"/>
    <property type="match status" value="1"/>
</dbReference>
<dbReference type="InterPro" id="IPR013325">
    <property type="entry name" value="RNA_pol_sigma_r2"/>
</dbReference>
<comment type="caution">
    <text evidence="7">The sequence shown here is derived from an EMBL/GenBank/DDBJ whole genome shotgun (WGS) entry which is preliminary data.</text>
</comment>
<evidence type="ECO:0008006" key="9">
    <source>
        <dbReference type="Google" id="ProtNLM"/>
    </source>
</evidence>
<dbReference type="Pfam" id="PF08281">
    <property type="entry name" value="Sigma70_r4_2"/>
    <property type="match status" value="1"/>
</dbReference>
<evidence type="ECO:0000313" key="7">
    <source>
        <dbReference type="EMBL" id="OGZ03362.1"/>
    </source>
</evidence>
<dbReference type="PANTHER" id="PTHR43133">
    <property type="entry name" value="RNA POLYMERASE ECF-TYPE SIGMA FACTO"/>
    <property type="match status" value="1"/>
</dbReference>
<dbReference type="CDD" id="cd06171">
    <property type="entry name" value="Sigma70_r4"/>
    <property type="match status" value="1"/>
</dbReference>
<accession>A0A1G2CQ99</accession>
<organism evidence="7 8">
    <name type="scientific">Candidatus Liptonbacteria bacterium RIFOXYC1_FULL_36_8</name>
    <dbReference type="NCBI Taxonomy" id="1798655"/>
    <lineage>
        <taxon>Bacteria</taxon>
        <taxon>Candidatus Liptoniibacteriota</taxon>
    </lineage>
</organism>
<evidence type="ECO:0000256" key="3">
    <source>
        <dbReference type="ARBA" id="ARBA00023082"/>
    </source>
</evidence>
<dbReference type="AlphaFoldDB" id="A0A1G2CQ99"/>
<evidence type="ECO:0000259" key="6">
    <source>
        <dbReference type="Pfam" id="PF08281"/>
    </source>
</evidence>
<dbReference type="GO" id="GO:0003677">
    <property type="term" value="F:DNA binding"/>
    <property type="evidence" value="ECO:0007669"/>
    <property type="project" value="InterPro"/>
</dbReference>
<reference evidence="7 8" key="1">
    <citation type="journal article" date="2016" name="Nat. Commun.">
        <title>Thousands of microbial genomes shed light on interconnected biogeochemical processes in an aquifer system.</title>
        <authorList>
            <person name="Anantharaman K."/>
            <person name="Brown C.T."/>
            <person name="Hug L.A."/>
            <person name="Sharon I."/>
            <person name="Castelle C.J."/>
            <person name="Probst A.J."/>
            <person name="Thomas B.C."/>
            <person name="Singh A."/>
            <person name="Wilkins M.J."/>
            <person name="Karaoz U."/>
            <person name="Brodie E.L."/>
            <person name="Williams K.H."/>
            <person name="Hubbard S.S."/>
            <person name="Banfield J.F."/>
        </authorList>
    </citation>
    <scope>NUCLEOTIDE SEQUENCE [LARGE SCALE GENOMIC DNA]</scope>
</reference>
<dbReference type="InterPro" id="IPR036388">
    <property type="entry name" value="WH-like_DNA-bd_sf"/>
</dbReference>
<name>A0A1G2CQ99_9BACT</name>
<gene>
    <name evidence="7" type="ORF">A2430_02995</name>
</gene>
<dbReference type="InterPro" id="IPR013324">
    <property type="entry name" value="RNA_pol_sigma_r3/r4-like"/>
</dbReference>
<dbReference type="InterPro" id="IPR014284">
    <property type="entry name" value="RNA_pol_sigma-70_dom"/>
</dbReference>
<dbReference type="Pfam" id="PF04542">
    <property type="entry name" value="Sigma70_r2"/>
    <property type="match status" value="1"/>
</dbReference>
<evidence type="ECO:0000313" key="8">
    <source>
        <dbReference type="Proteomes" id="UP000177246"/>
    </source>
</evidence>
<keyword evidence="2" id="KW-0805">Transcription regulation</keyword>
<dbReference type="Gene3D" id="1.10.1740.10">
    <property type="match status" value="1"/>
</dbReference>
<dbReference type="SUPFAM" id="SSF88659">
    <property type="entry name" value="Sigma3 and sigma4 domains of RNA polymerase sigma factors"/>
    <property type="match status" value="1"/>
</dbReference>
<dbReference type="Proteomes" id="UP000177246">
    <property type="component" value="Unassembled WGS sequence"/>
</dbReference>
<evidence type="ECO:0000256" key="1">
    <source>
        <dbReference type="ARBA" id="ARBA00010641"/>
    </source>
</evidence>
<comment type="similarity">
    <text evidence="1">Belongs to the sigma-70 factor family. ECF subfamily.</text>
</comment>
<keyword evidence="4" id="KW-0804">Transcription</keyword>
<dbReference type="GO" id="GO:0006352">
    <property type="term" value="P:DNA-templated transcription initiation"/>
    <property type="evidence" value="ECO:0007669"/>
    <property type="project" value="InterPro"/>
</dbReference>
<proteinExistence type="inferred from homology"/>
<dbReference type="NCBIfam" id="TIGR02937">
    <property type="entry name" value="sigma70-ECF"/>
    <property type="match status" value="1"/>
</dbReference>
<dbReference type="GO" id="GO:0016987">
    <property type="term" value="F:sigma factor activity"/>
    <property type="evidence" value="ECO:0007669"/>
    <property type="project" value="UniProtKB-KW"/>
</dbReference>
<evidence type="ECO:0000256" key="2">
    <source>
        <dbReference type="ARBA" id="ARBA00023015"/>
    </source>
</evidence>
<evidence type="ECO:0000256" key="4">
    <source>
        <dbReference type="ARBA" id="ARBA00023163"/>
    </source>
</evidence>
<dbReference type="Gene3D" id="1.10.10.10">
    <property type="entry name" value="Winged helix-like DNA-binding domain superfamily/Winged helix DNA-binding domain"/>
    <property type="match status" value="1"/>
</dbReference>
<dbReference type="InterPro" id="IPR039425">
    <property type="entry name" value="RNA_pol_sigma-70-like"/>
</dbReference>
<protein>
    <recommendedName>
        <fullName evidence="9">RNA polymerase sigma factor</fullName>
    </recommendedName>
</protein>
<dbReference type="InterPro" id="IPR013249">
    <property type="entry name" value="RNA_pol_sigma70_r4_t2"/>
</dbReference>
<evidence type="ECO:0000259" key="5">
    <source>
        <dbReference type="Pfam" id="PF04542"/>
    </source>
</evidence>
<dbReference type="SUPFAM" id="SSF88946">
    <property type="entry name" value="Sigma2 domain of RNA polymerase sigma factors"/>
    <property type="match status" value="1"/>
</dbReference>
<feature type="domain" description="RNA polymerase sigma factor 70 region 4 type 2" evidence="6">
    <location>
        <begin position="127"/>
        <end position="177"/>
    </location>
</feature>
<dbReference type="EMBL" id="MHLF01000021">
    <property type="protein sequence ID" value="OGZ03362.1"/>
    <property type="molecule type" value="Genomic_DNA"/>
</dbReference>
<keyword evidence="3" id="KW-0731">Sigma factor</keyword>
<dbReference type="InterPro" id="IPR007627">
    <property type="entry name" value="RNA_pol_sigma70_r2"/>
</dbReference>